<dbReference type="InParanoid" id="A0A2P5HV65"/>
<sequence>MEVEQDVPASDVSLLYHEYRYEPLIAEDAVRILVLEPADHLESPLCCSITQQRRDSPSRSVSGCDYSAVSYTWGDCELSHQLLVRTDAQSWSCLRITANVDSLLRHFRVPHKARLLWIDAICLNQKDETEKTQQIPLMGRIYNDAKRTRIWLGNDEVDKAQHAFSVIRDIGREDQRKVTREELECLAEFFSRPWFTRRWVIQEAVFSHDAVFHCGTHKLSLSRVMAALRKINGTGDHELVGCGARMLLTSMGSRHVEKKGLLSLLWDFHDSECSDARDRIAAVYGLVTDGVRPLLHYGSMDWKQIYMDMASYFIQNSPSVTFTRDAASVHNVLLHLCHFGPVQSQTDADCPSWVPDWSRRRKSLLPFVLDEPSLYSCEVGRGTYNVVQLNHQTFRILWATPEPPDSAKQERMRMVRSLQVNSPACMQTEVIGEKLRLNYHPLIFFEQCGKVNMVIRCSTGPEFWRQVVEALDIPTILRHRSAELDVYHFYQDSLLGLLAQILVERDREAGETSKGLLSYSEEILEELHAHRDDPEGLSASNSTNLQEISTSLRHVSIVSIQASTRSYWAIGPSVAQVGDWMVPLLLPQQSGFVPMICLRTIDPEGEEIKELQSVSHATGIGERCLRFLGGSVAGVSCLHVKARFVGSGLHCTGRSVDFDRNDYDIMLEIILSIMEAARVEDLPGPVVFDIV</sequence>
<dbReference type="OrthoDB" id="2157530at2759"/>
<comment type="caution">
    <text evidence="2">The sequence shown here is derived from an EMBL/GenBank/DDBJ whole genome shotgun (WGS) entry which is preliminary data.</text>
</comment>
<dbReference type="Pfam" id="PF06985">
    <property type="entry name" value="HET"/>
    <property type="match status" value="1"/>
</dbReference>
<dbReference type="AlphaFoldDB" id="A0A2P5HV65"/>
<accession>A0A2P5HV65</accession>
<gene>
    <name evidence="2" type="ORF">DHEL01_v207463</name>
</gene>
<dbReference type="EMBL" id="MAVT02000677">
    <property type="protein sequence ID" value="POS74144.1"/>
    <property type="molecule type" value="Genomic_DNA"/>
</dbReference>
<dbReference type="Proteomes" id="UP000094444">
    <property type="component" value="Unassembled WGS sequence"/>
</dbReference>
<name>A0A2P5HV65_DIAHE</name>
<evidence type="ECO:0000313" key="2">
    <source>
        <dbReference type="EMBL" id="POS74144.1"/>
    </source>
</evidence>
<dbReference type="InterPro" id="IPR052895">
    <property type="entry name" value="HetReg/Transcr_Mod"/>
</dbReference>
<feature type="domain" description="Heterokaryon incompatibility" evidence="1">
    <location>
        <begin position="66"/>
        <end position="203"/>
    </location>
</feature>
<dbReference type="PANTHER" id="PTHR24148:SF64">
    <property type="entry name" value="HETEROKARYON INCOMPATIBILITY DOMAIN-CONTAINING PROTEIN"/>
    <property type="match status" value="1"/>
</dbReference>
<dbReference type="PANTHER" id="PTHR24148">
    <property type="entry name" value="ANKYRIN REPEAT DOMAIN-CONTAINING PROTEIN 39 HOMOLOG-RELATED"/>
    <property type="match status" value="1"/>
</dbReference>
<organism evidence="2 3">
    <name type="scientific">Diaporthe helianthi</name>
    <dbReference type="NCBI Taxonomy" id="158607"/>
    <lineage>
        <taxon>Eukaryota</taxon>
        <taxon>Fungi</taxon>
        <taxon>Dikarya</taxon>
        <taxon>Ascomycota</taxon>
        <taxon>Pezizomycotina</taxon>
        <taxon>Sordariomycetes</taxon>
        <taxon>Sordariomycetidae</taxon>
        <taxon>Diaporthales</taxon>
        <taxon>Diaporthaceae</taxon>
        <taxon>Diaporthe</taxon>
    </lineage>
</organism>
<keyword evidence="3" id="KW-1185">Reference proteome</keyword>
<evidence type="ECO:0000313" key="3">
    <source>
        <dbReference type="Proteomes" id="UP000094444"/>
    </source>
</evidence>
<proteinExistence type="predicted"/>
<reference evidence="2" key="1">
    <citation type="submission" date="2017-09" db="EMBL/GenBank/DDBJ databases">
        <title>Polyketide synthases of a Diaporthe helianthi virulent isolate.</title>
        <authorList>
            <person name="Baroncelli R."/>
        </authorList>
    </citation>
    <scope>NUCLEOTIDE SEQUENCE [LARGE SCALE GENOMIC DNA]</scope>
    <source>
        <strain evidence="2">7/96</strain>
    </source>
</reference>
<dbReference type="InterPro" id="IPR010730">
    <property type="entry name" value="HET"/>
</dbReference>
<protein>
    <submittedName>
        <fullName evidence="2">HET domain-containing protein</fullName>
    </submittedName>
</protein>
<evidence type="ECO:0000259" key="1">
    <source>
        <dbReference type="Pfam" id="PF06985"/>
    </source>
</evidence>
<dbReference type="STRING" id="158607.A0A2P5HV65"/>